<keyword evidence="2" id="KW-1185">Reference proteome</keyword>
<dbReference type="SUPFAM" id="SSF53448">
    <property type="entry name" value="Nucleotide-diphospho-sugar transferases"/>
    <property type="match status" value="1"/>
</dbReference>
<sequence length="306" mass="35166">MMKNAEKRVVSRSPARVFLLLTIIGVLVVLSNWRYKVFDGLTMYSLNVLSSVPAKTGITLIIPALAYDFNRFGNDFLRSMESLTVVPDEMFVVVSNTSSTLVNMTVYNDLKSQFIDFQNKHGIVGHFIEYPDPMKQAVKKNLASACATTEWLSVFDIDDILHPQRFEMLSSLFKQQPHIEVVLTTFEGATTKEIGEKLEKLSHYDSNEIADLAYDPDSLREQFEARLDWLKLPYTWCCVFINEFISNGWLTIKRDLWLKYQQRGDLDIGEDIEMITRLITTGVNTTVLEMNLGIYRYKTKVEGKKL</sequence>
<dbReference type="GeneID" id="25911363"/>
<dbReference type="Gene3D" id="3.90.550.10">
    <property type="entry name" value="Spore Coat Polysaccharide Biosynthesis Protein SpsA, Chain A"/>
    <property type="match status" value="1"/>
</dbReference>
<feature type="non-terminal residue" evidence="1">
    <location>
        <position position="306"/>
    </location>
</feature>
<evidence type="ECO:0000313" key="1">
    <source>
        <dbReference type="EMBL" id="KNC76647.1"/>
    </source>
</evidence>
<dbReference type="InterPro" id="IPR029044">
    <property type="entry name" value="Nucleotide-diphossugar_trans"/>
</dbReference>
<evidence type="ECO:0000313" key="2">
    <source>
        <dbReference type="Proteomes" id="UP000054560"/>
    </source>
</evidence>
<accession>A0A0L0FIP3</accession>
<proteinExistence type="predicted"/>
<protein>
    <recommendedName>
        <fullName evidence="3">Glycosyltransferase 2-like domain-containing protein</fullName>
    </recommendedName>
</protein>
<reference evidence="1 2" key="1">
    <citation type="submission" date="2011-02" db="EMBL/GenBank/DDBJ databases">
        <title>The Genome Sequence of Sphaeroforma arctica JP610.</title>
        <authorList>
            <consortium name="The Broad Institute Genome Sequencing Platform"/>
            <person name="Russ C."/>
            <person name="Cuomo C."/>
            <person name="Young S.K."/>
            <person name="Zeng Q."/>
            <person name="Gargeya S."/>
            <person name="Alvarado L."/>
            <person name="Berlin A."/>
            <person name="Chapman S.B."/>
            <person name="Chen Z."/>
            <person name="Freedman E."/>
            <person name="Gellesch M."/>
            <person name="Goldberg J."/>
            <person name="Griggs A."/>
            <person name="Gujja S."/>
            <person name="Heilman E."/>
            <person name="Heiman D."/>
            <person name="Howarth C."/>
            <person name="Mehta T."/>
            <person name="Neiman D."/>
            <person name="Pearson M."/>
            <person name="Roberts A."/>
            <person name="Saif S."/>
            <person name="Shea T."/>
            <person name="Shenoy N."/>
            <person name="Sisk P."/>
            <person name="Stolte C."/>
            <person name="Sykes S."/>
            <person name="White J."/>
            <person name="Yandava C."/>
            <person name="Burger G."/>
            <person name="Gray M.W."/>
            <person name="Holland P.W.H."/>
            <person name="King N."/>
            <person name="Lang F.B.F."/>
            <person name="Roger A.J."/>
            <person name="Ruiz-Trillo I."/>
            <person name="Haas B."/>
            <person name="Nusbaum C."/>
            <person name="Birren B."/>
        </authorList>
    </citation>
    <scope>NUCLEOTIDE SEQUENCE [LARGE SCALE GENOMIC DNA]</scope>
    <source>
        <strain evidence="1 2">JP610</strain>
    </source>
</reference>
<dbReference type="Proteomes" id="UP000054560">
    <property type="component" value="Unassembled WGS sequence"/>
</dbReference>
<dbReference type="AlphaFoldDB" id="A0A0L0FIP3"/>
<dbReference type="eggNOG" id="ENOG502SUUH">
    <property type="taxonomic scope" value="Eukaryota"/>
</dbReference>
<dbReference type="EMBL" id="KQ243013">
    <property type="protein sequence ID" value="KNC76647.1"/>
    <property type="molecule type" value="Genomic_DNA"/>
</dbReference>
<dbReference type="OrthoDB" id="339681at2759"/>
<evidence type="ECO:0008006" key="3">
    <source>
        <dbReference type="Google" id="ProtNLM"/>
    </source>
</evidence>
<name>A0A0L0FIP3_9EUKA</name>
<gene>
    <name evidence="1" type="ORF">SARC_10859</name>
</gene>
<organism evidence="1 2">
    <name type="scientific">Sphaeroforma arctica JP610</name>
    <dbReference type="NCBI Taxonomy" id="667725"/>
    <lineage>
        <taxon>Eukaryota</taxon>
        <taxon>Ichthyosporea</taxon>
        <taxon>Ichthyophonida</taxon>
        <taxon>Sphaeroforma</taxon>
    </lineage>
</organism>
<dbReference type="RefSeq" id="XP_014150549.1">
    <property type="nucleotide sequence ID" value="XM_014295074.1"/>
</dbReference>